<feature type="transmembrane region" description="Helical" evidence="14">
    <location>
        <begin position="1567"/>
        <end position="1587"/>
    </location>
</feature>
<keyword evidence="12" id="KW-0407">Ion channel</keyword>
<evidence type="ECO:0000256" key="5">
    <source>
        <dbReference type="ARBA" id="ARBA00022692"/>
    </source>
</evidence>
<evidence type="ECO:0000256" key="4">
    <source>
        <dbReference type="ARBA" id="ARBA00022673"/>
    </source>
</evidence>
<keyword evidence="4" id="KW-0107">Calcium channel</keyword>
<evidence type="ECO:0000256" key="2">
    <source>
        <dbReference type="ARBA" id="ARBA00022448"/>
    </source>
</evidence>
<dbReference type="FunFam" id="1.10.287.70:FF:000117">
    <property type="entry name" value="Voltage-gated Ca2+ channel, alpha subunit"/>
    <property type="match status" value="1"/>
</dbReference>
<dbReference type="InterPro" id="IPR005821">
    <property type="entry name" value="Ion_trans_dom"/>
</dbReference>
<comment type="subcellular location">
    <subcellularLocation>
        <location evidence="1">Membrane</location>
        <topology evidence="1">Multi-pass membrane protein</topology>
    </subcellularLocation>
</comment>
<keyword evidence="10 14" id="KW-0472">Membrane</keyword>
<keyword evidence="11" id="KW-0325">Glycoprotein</keyword>
<evidence type="ECO:0000256" key="8">
    <source>
        <dbReference type="ARBA" id="ARBA00022989"/>
    </source>
</evidence>
<feature type="domain" description="Ion transport" evidence="15">
    <location>
        <begin position="893"/>
        <end position="1118"/>
    </location>
</feature>
<keyword evidence="3" id="KW-0109">Calcium transport</keyword>
<sequence length="2058" mass="243975">MLAKENQSPQKCQSQQQELRKQKSQRFTISNQMKKKSPTKYFREMKSLKQHRQQTILKSSKSFQPQKKNEDNSSESSECDNVDEKSDIEEKKIAVPNLSFKEGLMFSHQQPEQLSCHQSSDLEHAQNKQHYFIKNIKKCLGDQSLISDMNSQDNLLSRDQDSFENRSFINGLSVHPIEEKQDFQEEVDPRILKKYQKHAERNPFEDPYYVVLIPLHGLERLRYELDNYNDHLNFLKIRKYIVYSSLCIPMYFQRILDSVQFKIINGILIICNLTFFTLSNQYPPVTNEQYKQFIFYCFAVEIAIRIIAAGGICPTIHFLHSKEDMFNLVCTLISFLHYFYPQSISFDLSPLRIITILLYLGDGLLRLKYMLIALKKSLIFLAEAIFILLILSLLFSIIGVSLFQGLFNYRCQPMVGEKIDEWVQCYQNICPDGMICIFSSETPKLPTSFNNVIFSFGQILRTITMDDWSWVMFFTMRIFHPQIWIYYLGIIFLCGFFSINLMIAVLKIHYSEATVECEDYEKLSKQKNDHSLIRQEMFLSKDVISYYDLSFLRYIGFYSVLKRHKLLLNTNNPLMEQSDEEYKNEKINNQLRLLSSKQKKIIDEAKQKYQKKSFWNQFKHFSIKQWLLPKFKALQIEQNKINIKMYSDDPIEISILLKLSEYQFTQFNNSVNHNVDQKFKSSKDVLVQKKRIGHKVKIKIYYQPMFTKQEIKIVPRQQSDASQSRYPIHKSTRRITIQRSFSIKDDSHGSQSPQIRSRQNDLFGNENIRYRVERKMPFELIKGMRKYLYIHGFYIDYDQIQEKINTKIPKTKQIVESNEEKYLQIFQREREQKIIKSKNWSGNNVLQLNHIRMQQFQDIFNSLNNYNALIWMRTLGGKLLILRRYTLIFIDNKITQFFFDFIILINFMFLSLYGIADASLISKCEDISTIFLLIEIGIQMFTFPLKRFFSSKENVLQATIMIASFIEFSFSEYLHLTQQYLRMIRGTKCILFYRCLKYNQMAVLIGKIASITFKQYIYLTIFMFIMITIYGLIGMDLYAGQFDQNDPLGQLHSFDNPLKAGMTIFNIMTNDDWYGVYVIGSQLNLTAAIIFSFSMVLILNYLTYGLVLAILLDGFGRYLEEKNEDDCNEKQILQNQNSSNLEEEIQNTEIDSMHDLKIFEQIEDKEQPQVKLDIIKTFQKSLKQLSKQIMMANPKLYQDIECETALYFFTKNSQIRVICCNICTSQIFLWFSNIVLVSSIFLMIVRTYHDYEDQKSSYPYIILSILNVFKFLEDIISIIAKGLFMDKGSYLNYSWQIVDLIYLFAFFVDTYKQNPIIDICLFFGHLRPMKLMYRIKWLENIRAALALSLLDMIKILLTLISVWIMFGVFGIILYESQFGFCEDKMQFNVNQSVCNENNKKWINYKHNFDNITIALPTLFVVSTFDGWGEIMQVAENSRQSNQGPAAFASYLSTYAYFMSFCFIGSMFFLSFFTGTLFSKLRVNQQKIEMQNMTRFQKEFVELCPIILKDSPGFSTPPTRLFRRLSSFIVNNLISQQFMFLLLLIDLICQLQYHNDMEQEQIRNINLIQRFLILFYGIWIILLFMQLGINRYFDNYWRRYYIFLILISIIDVVADIQYDWVIHYYESNVYSQNYQILRLAFMTRQLRLLVIFQGLSNLQRLFRVMGFALPFLAKLISILIITMVIYALIGCQLFGKIKKGAVIDEYINFTNFEYALLALYKCASGDDFRTIMTDTMHHNPFCFENPDYCGSDFNQLYFITFMLFSNYVLLNLFVLGLIEQFEEFFQVQNSMIQTYVEQIDKIKTTWCKYSADNNGQSMHYKFLCRFLLDIGQPLGGGKEDNLWDAAKLASKLNLRSDPYGYIQYNQLLYHLFRCCYHDDIFKEGPQESIRKIKQFNKEMQIRLIYYRRNKAYKRNNLYLTNFQFKSNFNILHDYLNVLILFKTWQSYSKLLVQKIIRRQDDFTESDEMTIDLEYYSPQFRQTDFVSDGFSSRRTTDIRFQDNLTGHHVSRQSHESQQQQQPQLPIYQNTLQQETERIYGGFDENVILGFKEIRIKNFNK</sequence>
<feature type="transmembrane region" description="Helical" evidence="14">
    <location>
        <begin position="927"/>
        <end position="945"/>
    </location>
</feature>
<evidence type="ECO:0000256" key="10">
    <source>
        <dbReference type="ARBA" id="ARBA00023136"/>
    </source>
</evidence>
<feature type="transmembrane region" description="Helical" evidence="14">
    <location>
        <begin position="1101"/>
        <end position="1119"/>
    </location>
</feature>
<proteinExistence type="predicted"/>
<feature type="transmembrane region" description="Helical" evidence="14">
    <location>
        <begin position="1260"/>
        <end position="1280"/>
    </location>
</feature>
<feature type="transmembrane region" description="Helical" evidence="14">
    <location>
        <begin position="378"/>
        <end position="403"/>
    </location>
</feature>
<feature type="transmembrane region" description="Helical" evidence="14">
    <location>
        <begin position="1527"/>
        <end position="1547"/>
    </location>
</feature>
<keyword evidence="7" id="KW-0851">Voltage-gated channel</keyword>
<feature type="transmembrane region" description="Helical" evidence="14">
    <location>
        <begin position="1454"/>
        <end position="1477"/>
    </location>
</feature>
<evidence type="ECO:0000259" key="15">
    <source>
        <dbReference type="Pfam" id="PF00520"/>
    </source>
</evidence>
<dbReference type="Proteomes" id="UP000692954">
    <property type="component" value="Unassembled WGS sequence"/>
</dbReference>
<evidence type="ECO:0000256" key="14">
    <source>
        <dbReference type="SAM" id="Phobius"/>
    </source>
</evidence>
<dbReference type="EMBL" id="CAJJDN010000067">
    <property type="protein sequence ID" value="CAD8096792.1"/>
    <property type="molecule type" value="Genomic_DNA"/>
</dbReference>
<evidence type="ECO:0000256" key="12">
    <source>
        <dbReference type="ARBA" id="ARBA00023303"/>
    </source>
</evidence>
<feature type="transmembrane region" description="Helical" evidence="14">
    <location>
        <begin position="897"/>
        <end position="915"/>
    </location>
</feature>
<keyword evidence="17" id="KW-1185">Reference proteome</keyword>
<dbReference type="FunFam" id="1.10.287.70:FF:000166">
    <property type="entry name" value="Voltage-gated Ca2+ channel, alpha subunit"/>
    <property type="match status" value="1"/>
</dbReference>
<dbReference type="InterPro" id="IPR050599">
    <property type="entry name" value="VDCC_alpha-1_subunit"/>
</dbReference>
<keyword evidence="5 14" id="KW-0812">Transmembrane</keyword>
<evidence type="ECO:0000256" key="9">
    <source>
        <dbReference type="ARBA" id="ARBA00023065"/>
    </source>
</evidence>
<evidence type="ECO:0000256" key="11">
    <source>
        <dbReference type="ARBA" id="ARBA00023180"/>
    </source>
</evidence>
<dbReference type="GO" id="GO:0005891">
    <property type="term" value="C:voltage-gated calcium channel complex"/>
    <property type="evidence" value="ECO:0007669"/>
    <property type="project" value="TreeGrafter"/>
</dbReference>
<dbReference type="GO" id="GO:0098703">
    <property type="term" value="P:calcium ion import across plasma membrane"/>
    <property type="evidence" value="ECO:0007669"/>
    <property type="project" value="TreeGrafter"/>
</dbReference>
<feature type="transmembrane region" description="Helical" evidence="14">
    <location>
        <begin position="484"/>
        <end position="506"/>
    </location>
</feature>
<feature type="compositionally biased region" description="Low complexity" evidence="13">
    <location>
        <begin position="7"/>
        <end position="17"/>
    </location>
</feature>
<feature type="transmembrane region" description="Helical" evidence="14">
    <location>
        <begin position="1227"/>
        <end position="1248"/>
    </location>
</feature>
<dbReference type="Pfam" id="PF00520">
    <property type="entry name" value="Ion_trans"/>
    <property type="match status" value="4"/>
</dbReference>
<feature type="transmembrane region" description="Helical" evidence="14">
    <location>
        <begin position="1344"/>
        <end position="1374"/>
    </location>
</feature>
<dbReference type="FunFam" id="1.20.120.350:FF:000082">
    <property type="entry name" value="Uncharacterized protein"/>
    <property type="match status" value="1"/>
</dbReference>
<keyword evidence="2" id="KW-0813">Transport</keyword>
<comment type="caution">
    <text evidence="16">The sequence shown here is derived from an EMBL/GenBank/DDBJ whole genome shotgun (WGS) entry which is preliminary data.</text>
</comment>
<feature type="transmembrane region" description="Helical" evidence="14">
    <location>
        <begin position="1755"/>
        <end position="1777"/>
    </location>
</feature>
<dbReference type="PANTHER" id="PTHR45628:SF7">
    <property type="entry name" value="VOLTAGE-DEPENDENT CALCIUM CHANNEL TYPE A SUBUNIT ALPHA-1"/>
    <property type="match status" value="1"/>
</dbReference>
<accession>A0A8S1NWH4</accession>
<feature type="transmembrane region" description="Helical" evidence="14">
    <location>
        <begin position="1016"/>
        <end position="1033"/>
    </location>
</feature>
<evidence type="ECO:0000313" key="17">
    <source>
        <dbReference type="Proteomes" id="UP000692954"/>
    </source>
</evidence>
<feature type="domain" description="Ion transport" evidence="15">
    <location>
        <begin position="262"/>
        <end position="514"/>
    </location>
</feature>
<protein>
    <recommendedName>
        <fullName evidence="15">Ion transport domain-containing protein</fullName>
    </recommendedName>
</protein>
<feature type="transmembrane region" description="Helical" evidence="14">
    <location>
        <begin position="293"/>
        <end position="313"/>
    </location>
</feature>
<evidence type="ECO:0000256" key="6">
    <source>
        <dbReference type="ARBA" id="ARBA00022837"/>
    </source>
</evidence>
<dbReference type="FunFam" id="1.10.287.70:FF:000162">
    <property type="entry name" value="Voltage-gated Ca2+ channel, alpha subunit"/>
    <property type="match status" value="1"/>
</dbReference>
<dbReference type="OrthoDB" id="431720at2759"/>
<gene>
    <name evidence="16" type="ORF">PSON_ATCC_30995.1.T0670071</name>
</gene>
<evidence type="ECO:0000256" key="7">
    <source>
        <dbReference type="ARBA" id="ARBA00022882"/>
    </source>
</evidence>
<name>A0A8S1NWH4_9CILI</name>
<keyword evidence="8 14" id="KW-1133">Transmembrane helix</keyword>
<keyword evidence="6" id="KW-0106">Calcium</keyword>
<feature type="domain" description="Ion transport" evidence="15">
    <location>
        <begin position="1226"/>
        <end position="1478"/>
    </location>
</feature>
<keyword evidence="9" id="KW-0406">Ion transport</keyword>
<feature type="transmembrane region" description="Helical" evidence="14">
    <location>
        <begin position="263"/>
        <end position="281"/>
    </location>
</feature>
<dbReference type="GO" id="GO:0008331">
    <property type="term" value="F:high voltage-gated calcium channel activity"/>
    <property type="evidence" value="ECO:0007669"/>
    <property type="project" value="TreeGrafter"/>
</dbReference>
<feature type="region of interest" description="Disordered" evidence="13">
    <location>
        <begin position="1"/>
        <end position="90"/>
    </location>
</feature>
<evidence type="ECO:0000313" key="16">
    <source>
        <dbReference type="EMBL" id="CAD8096792.1"/>
    </source>
</evidence>
<evidence type="ECO:0000256" key="13">
    <source>
        <dbReference type="SAM" id="MobiDB-lite"/>
    </source>
</evidence>
<dbReference type="PANTHER" id="PTHR45628">
    <property type="entry name" value="VOLTAGE-DEPENDENT CALCIUM CHANNEL TYPE A SUBUNIT ALPHA-1"/>
    <property type="match status" value="1"/>
</dbReference>
<feature type="transmembrane region" description="Helical" evidence="14">
    <location>
        <begin position="1666"/>
        <end position="1688"/>
    </location>
</feature>
<reference evidence="16" key="1">
    <citation type="submission" date="2021-01" db="EMBL/GenBank/DDBJ databases">
        <authorList>
            <consortium name="Genoscope - CEA"/>
            <person name="William W."/>
        </authorList>
    </citation>
    <scope>NUCLEOTIDE SEQUENCE</scope>
</reference>
<evidence type="ECO:0000256" key="3">
    <source>
        <dbReference type="ARBA" id="ARBA00022568"/>
    </source>
</evidence>
<organism evidence="16 17">
    <name type="scientific">Paramecium sonneborni</name>
    <dbReference type="NCBI Taxonomy" id="65129"/>
    <lineage>
        <taxon>Eukaryota</taxon>
        <taxon>Sar</taxon>
        <taxon>Alveolata</taxon>
        <taxon>Ciliophora</taxon>
        <taxon>Intramacronucleata</taxon>
        <taxon>Oligohymenophorea</taxon>
        <taxon>Peniculida</taxon>
        <taxon>Parameciidae</taxon>
        <taxon>Paramecium</taxon>
    </lineage>
</organism>
<dbReference type="FunFam" id="1.20.120.350:FF:000087">
    <property type="entry name" value="Uncharacterized protein"/>
    <property type="match status" value="1"/>
</dbReference>
<feature type="compositionally biased region" description="Polar residues" evidence="13">
    <location>
        <begin position="53"/>
        <end position="66"/>
    </location>
</feature>
<feature type="transmembrane region" description="Helical" evidence="14">
    <location>
        <begin position="1599"/>
        <end position="1615"/>
    </location>
</feature>
<evidence type="ECO:0000256" key="1">
    <source>
        <dbReference type="ARBA" id="ARBA00004141"/>
    </source>
</evidence>
<feature type="domain" description="Ion transport" evidence="15">
    <location>
        <begin position="1535"/>
        <end position="1782"/>
    </location>
</feature>